<proteinExistence type="predicted"/>
<comment type="caution">
    <text evidence="1">The sequence shown here is derived from an EMBL/GenBank/DDBJ whole genome shotgun (WGS) entry which is preliminary data.</text>
</comment>
<dbReference type="EMBL" id="VSRR010000661">
    <property type="protein sequence ID" value="MPC18239.1"/>
    <property type="molecule type" value="Genomic_DNA"/>
</dbReference>
<gene>
    <name evidence="1" type="ORF">E2C01_011117</name>
</gene>
<dbReference type="AlphaFoldDB" id="A0A5B7DAL8"/>
<evidence type="ECO:0000313" key="1">
    <source>
        <dbReference type="EMBL" id="MPC18239.1"/>
    </source>
</evidence>
<dbReference type="Proteomes" id="UP000324222">
    <property type="component" value="Unassembled WGS sequence"/>
</dbReference>
<reference evidence="1 2" key="1">
    <citation type="submission" date="2019-05" db="EMBL/GenBank/DDBJ databases">
        <title>Another draft genome of Portunus trituberculatus and its Hox gene families provides insights of decapod evolution.</title>
        <authorList>
            <person name="Jeong J.-H."/>
            <person name="Song I."/>
            <person name="Kim S."/>
            <person name="Choi T."/>
            <person name="Kim D."/>
            <person name="Ryu S."/>
            <person name="Kim W."/>
        </authorList>
    </citation>
    <scope>NUCLEOTIDE SEQUENCE [LARGE SCALE GENOMIC DNA]</scope>
    <source>
        <tissue evidence="1">Muscle</tissue>
    </source>
</reference>
<name>A0A5B7DAL8_PORTR</name>
<sequence>MGESSPWASPRRSLASPMSSFLASSARNIGVSACASSCFTLSSAPVEGMIQYEKPSKTGIEGRSVSHHLHRLANGQERKLFTLMKWEQYTMLCQKDSRQQMLLDADCHL</sequence>
<protein>
    <submittedName>
        <fullName evidence="1">Uncharacterized protein</fullName>
    </submittedName>
</protein>
<evidence type="ECO:0000313" key="2">
    <source>
        <dbReference type="Proteomes" id="UP000324222"/>
    </source>
</evidence>
<accession>A0A5B7DAL8</accession>
<organism evidence="1 2">
    <name type="scientific">Portunus trituberculatus</name>
    <name type="common">Swimming crab</name>
    <name type="synonym">Neptunus trituberculatus</name>
    <dbReference type="NCBI Taxonomy" id="210409"/>
    <lineage>
        <taxon>Eukaryota</taxon>
        <taxon>Metazoa</taxon>
        <taxon>Ecdysozoa</taxon>
        <taxon>Arthropoda</taxon>
        <taxon>Crustacea</taxon>
        <taxon>Multicrustacea</taxon>
        <taxon>Malacostraca</taxon>
        <taxon>Eumalacostraca</taxon>
        <taxon>Eucarida</taxon>
        <taxon>Decapoda</taxon>
        <taxon>Pleocyemata</taxon>
        <taxon>Brachyura</taxon>
        <taxon>Eubrachyura</taxon>
        <taxon>Portunoidea</taxon>
        <taxon>Portunidae</taxon>
        <taxon>Portuninae</taxon>
        <taxon>Portunus</taxon>
    </lineage>
</organism>
<keyword evidence="2" id="KW-1185">Reference proteome</keyword>